<reference evidence="2" key="2">
    <citation type="submission" date="2018-05" db="EMBL/GenBank/DDBJ databases">
        <title>OmerRS3 (Oryza meridionalis Reference Sequence Version 3).</title>
        <authorList>
            <person name="Zhang J."/>
            <person name="Kudrna D."/>
            <person name="Lee S."/>
            <person name="Talag J."/>
            <person name="Welchert J."/>
            <person name="Wing R.A."/>
        </authorList>
    </citation>
    <scope>NUCLEOTIDE SEQUENCE [LARGE SCALE GENOMIC DNA]</scope>
    <source>
        <strain evidence="2">cv. OR44</strain>
    </source>
</reference>
<dbReference type="Proteomes" id="UP000008021">
    <property type="component" value="Chromosome 1"/>
</dbReference>
<dbReference type="HOGENOM" id="CLU_1024433_0_0_1"/>
<feature type="region of interest" description="Disordered" evidence="1">
    <location>
        <begin position="228"/>
        <end position="272"/>
    </location>
</feature>
<organism evidence="2">
    <name type="scientific">Oryza meridionalis</name>
    <dbReference type="NCBI Taxonomy" id="40149"/>
    <lineage>
        <taxon>Eukaryota</taxon>
        <taxon>Viridiplantae</taxon>
        <taxon>Streptophyta</taxon>
        <taxon>Embryophyta</taxon>
        <taxon>Tracheophyta</taxon>
        <taxon>Spermatophyta</taxon>
        <taxon>Magnoliopsida</taxon>
        <taxon>Liliopsida</taxon>
        <taxon>Poales</taxon>
        <taxon>Poaceae</taxon>
        <taxon>BOP clade</taxon>
        <taxon>Oryzoideae</taxon>
        <taxon>Oryzeae</taxon>
        <taxon>Oryzinae</taxon>
        <taxon>Oryza</taxon>
    </lineage>
</organism>
<accession>A0A0E0C2C7</accession>
<reference evidence="2" key="1">
    <citation type="submission" date="2015-04" db="UniProtKB">
        <authorList>
            <consortium name="EnsemblPlants"/>
        </authorList>
    </citation>
    <scope>IDENTIFICATION</scope>
</reference>
<sequence>MRPLHTWPSLTSTPTARPIILHHASAPPWTPLGGWEGRGERERGEREAQTTTTQVASGGGGEASKRSAILRRVTELEDFLPFPFAVAGDATVGTRGAARIGLSFGCGASGGRHLRRMFEWNDDQQQFRAADAVAAGSALLCEHVYRAKLGILVLEEAADDCERASEDDRIISKEAHLAERVLWAFRCYRVRLGCARSHKVGDAIWAEFNENEDHIVPYPKDTEDSALVSVGDQKKNDEETDNIPDLTERSSSGRCAEEVSEVTEKNRRKRQK</sequence>
<proteinExistence type="predicted"/>
<dbReference type="STRING" id="40149.A0A0E0C2C7"/>
<protein>
    <submittedName>
        <fullName evidence="2">Uncharacterized protein</fullName>
    </submittedName>
</protein>
<feature type="region of interest" description="Disordered" evidence="1">
    <location>
        <begin position="24"/>
        <end position="66"/>
    </location>
</feature>
<name>A0A0E0C2C7_9ORYZ</name>
<dbReference type="Gramene" id="OMERI01G15330.1">
    <property type="protein sequence ID" value="OMERI01G15330.1"/>
    <property type="gene ID" value="OMERI01G15330"/>
</dbReference>
<keyword evidence="3" id="KW-1185">Reference proteome</keyword>
<dbReference type="EnsemblPlants" id="OMERI01G15330.1">
    <property type="protein sequence ID" value="OMERI01G15330.1"/>
    <property type="gene ID" value="OMERI01G15330"/>
</dbReference>
<evidence type="ECO:0000256" key="1">
    <source>
        <dbReference type="SAM" id="MobiDB-lite"/>
    </source>
</evidence>
<evidence type="ECO:0000313" key="2">
    <source>
        <dbReference type="EnsemblPlants" id="OMERI01G15330.1"/>
    </source>
</evidence>
<dbReference type="AlphaFoldDB" id="A0A0E0C2C7"/>
<feature type="compositionally biased region" description="Basic and acidic residues" evidence="1">
    <location>
        <begin position="37"/>
        <end position="48"/>
    </location>
</feature>
<evidence type="ECO:0000313" key="3">
    <source>
        <dbReference type="Proteomes" id="UP000008021"/>
    </source>
</evidence>